<keyword evidence="10" id="KW-1185">Reference proteome</keyword>
<protein>
    <recommendedName>
        <fullName evidence="5">ATP-dependent RNA helicase</fullName>
        <ecNumber evidence="5">3.6.4.13</ecNumber>
    </recommendedName>
</protein>
<dbReference type="GO" id="GO:0016787">
    <property type="term" value="F:hydrolase activity"/>
    <property type="evidence" value="ECO:0007669"/>
    <property type="project" value="UniProtKB-KW"/>
</dbReference>
<dbReference type="InterPro" id="IPR001650">
    <property type="entry name" value="Helicase_C-like"/>
</dbReference>
<evidence type="ECO:0000256" key="6">
    <source>
        <dbReference type="SAM" id="MobiDB-lite"/>
    </source>
</evidence>
<keyword evidence="4 5" id="KW-0694">RNA-binding</keyword>
<organism evidence="9 10">
    <name type="scientific">Ceratobasidium theobromae</name>
    <dbReference type="NCBI Taxonomy" id="1582974"/>
    <lineage>
        <taxon>Eukaryota</taxon>
        <taxon>Fungi</taxon>
        <taxon>Dikarya</taxon>
        <taxon>Basidiomycota</taxon>
        <taxon>Agaricomycotina</taxon>
        <taxon>Agaricomycetes</taxon>
        <taxon>Cantharellales</taxon>
        <taxon>Ceratobasidiaceae</taxon>
        <taxon>Ceratobasidium</taxon>
    </lineage>
</organism>
<dbReference type="PROSITE" id="PS51194">
    <property type="entry name" value="HELICASE_CTER"/>
    <property type="match status" value="1"/>
</dbReference>
<accession>A0A5N5QK40</accession>
<feature type="region of interest" description="Disordered" evidence="6">
    <location>
        <begin position="592"/>
        <end position="642"/>
    </location>
</feature>
<dbReference type="EC" id="3.6.4.13" evidence="5"/>
<dbReference type="OrthoDB" id="193716at2759"/>
<dbReference type="GO" id="GO:0003724">
    <property type="term" value="F:RNA helicase activity"/>
    <property type="evidence" value="ECO:0007669"/>
    <property type="project" value="UniProtKB-EC"/>
</dbReference>
<dbReference type="SMART" id="SM00490">
    <property type="entry name" value="HELICc"/>
    <property type="match status" value="1"/>
</dbReference>
<keyword evidence="5 9" id="KW-0347">Helicase</keyword>
<dbReference type="InterPro" id="IPR027417">
    <property type="entry name" value="P-loop_NTPase"/>
</dbReference>
<keyword evidence="2 5" id="KW-0378">Hydrolase</keyword>
<comment type="caution">
    <text evidence="9">The sequence shown here is derived from an EMBL/GenBank/DDBJ whole genome shotgun (WGS) entry which is preliminary data.</text>
</comment>
<dbReference type="PANTHER" id="PTHR24031">
    <property type="entry name" value="RNA HELICASE"/>
    <property type="match status" value="1"/>
</dbReference>
<comment type="function">
    <text evidence="5">RNA helicase.</text>
</comment>
<gene>
    <name evidence="9" type="ORF">CTheo_4533</name>
</gene>
<dbReference type="Proteomes" id="UP000383932">
    <property type="component" value="Unassembled WGS sequence"/>
</dbReference>
<evidence type="ECO:0000259" key="7">
    <source>
        <dbReference type="PROSITE" id="PS51192"/>
    </source>
</evidence>
<comment type="similarity">
    <text evidence="5">Belongs to the DEAD box helicase family.</text>
</comment>
<evidence type="ECO:0000256" key="4">
    <source>
        <dbReference type="ARBA" id="ARBA00022884"/>
    </source>
</evidence>
<evidence type="ECO:0000259" key="8">
    <source>
        <dbReference type="PROSITE" id="PS51194"/>
    </source>
</evidence>
<dbReference type="GO" id="GO:0003723">
    <property type="term" value="F:RNA binding"/>
    <property type="evidence" value="ECO:0007669"/>
    <property type="project" value="UniProtKB-UniRule"/>
</dbReference>
<dbReference type="CDD" id="cd18787">
    <property type="entry name" value="SF2_C_DEAD"/>
    <property type="match status" value="1"/>
</dbReference>
<dbReference type="InterPro" id="IPR011545">
    <property type="entry name" value="DEAD/DEAH_box_helicase_dom"/>
</dbReference>
<sequence length="642" mass="70439">MSSAPGESGDTNIRRPRRKFRSERNINSQREAGSLAAARIKPRRAHEATPVVSSEAPTPVADPTPAVSRPESPSYKANFSTIRFVDFVENGQISKEQLKNIPFEFATEVQAKTLGHILAGKDVLARAKTGTGKTLAFLIPAIETLRRIERKSEPGKASVLVISPTRELAQQIGDEAKLLVKGMSYRVQVITGGGPKVTSESNRLLKNRMDILVAASPPGKQDDINIRPIAFSTKVSDGIWRRSLKHCRTGTRFLGKVPPHVLYVTSRQGAELRDSQALLFSATVSEEIGTLALLPEYEYISTVSDTESSTHEHVNQEYIIVENDADIMPIVAKFIEERKKVICFLPTARAAGLMAEVMTNVLDCPVYAIHSRMSQPRRTKATENFKREPTGVLFSSDVTARGIDIPGVTCVIQVGLPPSSEQCKSLSVPPPTFTDSVIDIHRLGRTARAGNEGHGILVLSSWEEFFLRKKDVIAAGLNNNLVVHPESKDLNHAGPGSPLDDMRDKVRAALAKTDDKTKEQAYVAWMGYYKTSLRDLGWTELELVRRANEMARFVFMYGADSGANTWTPPPIFAKTIGLMGLRAARSAGLLNVMPDVRGGHGEARNQERRQEREERGQGRDQDQGPGGASAPAGSVNPRRGRQ</sequence>
<dbReference type="InterPro" id="IPR014001">
    <property type="entry name" value="Helicase_ATP-bd"/>
</dbReference>
<dbReference type="Pfam" id="PF00271">
    <property type="entry name" value="Helicase_C"/>
    <property type="match status" value="1"/>
</dbReference>
<comment type="catalytic activity">
    <reaction evidence="5">
        <text>ATP + H2O = ADP + phosphate + H(+)</text>
        <dbReference type="Rhea" id="RHEA:13065"/>
        <dbReference type="ChEBI" id="CHEBI:15377"/>
        <dbReference type="ChEBI" id="CHEBI:15378"/>
        <dbReference type="ChEBI" id="CHEBI:30616"/>
        <dbReference type="ChEBI" id="CHEBI:43474"/>
        <dbReference type="ChEBI" id="CHEBI:456216"/>
        <dbReference type="EC" id="3.6.4.13"/>
    </reaction>
</comment>
<feature type="domain" description="Helicase ATP-binding" evidence="7">
    <location>
        <begin position="114"/>
        <end position="302"/>
    </location>
</feature>
<evidence type="ECO:0000313" key="10">
    <source>
        <dbReference type="Proteomes" id="UP000383932"/>
    </source>
</evidence>
<keyword evidence="1 5" id="KW-0547">Nucleotide-binding</keyword>
<feature type="region of interest" description="Disordered" evidence="6">
    <location>
        <begin position="1"/>
        <end position="73"/>
    </location>
</feature>
<evidence type="ECO:0000256" key="1">
    <source>
        <dbReference type="ARBA" id="ARBA00022741"/>
    </source>
</evidence>
<evidence type="ECO:0000256" key="5">
    <source>
        <dbReference type="RuleBase" id="RU365068"/>
    </source>
</evidence>
<name>A0A5N5QK40_9AGAM</name>
<dbReference type="SUPFAM" id="SSF52540">
    <property type="entry name" value="P-loop containing nucleoside triphosphate hydrolases"/>
    <property type="match status" value="2"/>
</dbReference>
<dbReference type="PROSITE" id="PS51192">
    <property type="entry name" value="HELICASE_ATP_BIND_1"/>
    <property type="match status" value="1"/>
</dbReference>
<comment type="domain">
    <text evidence="5">The Q motif is unique to and characteristic of the DEAD box family of RNA helicases and controls ATP binding and hydrolysis.</text>
</comment>
<feature type="compositionally biased region" description="Polar residues" evidence="6">
    <location>
        <begin position="1"/>
        <end position="11"/>
    </location>
</feature>
<feature type="compositionally biased region" description="Basic and acidic residues" evidence="6">
    <location>
        <begin position="597"/>
        <end position="622"/>
    </location>
</feature>
<dbReference type="EMBL" id="SSOP01000079">
    <property type="protein sequence ID" value="KAB5592009.1"/>
    <property type="molecule type" value="Genomic_DNA"/>
</dbReference>
<evidence type="ECO:0000256" key="3">
    <source>
        <dbReference type="ARBA" id="ARBA00022840"/>
    </source>
</evidence>
<dbReference type="GO" id="GO:0005524">
    <property type="term" value="F:ATP binding"/>
    <property type="evidence" value="ECO:0007669"/>
    <property type="project" value="UniProtKB-UniRule"/>
</dbReference>
<evidence type="ECO:0000313" key="9">
    <source>
        <dbReference type="EMBL" id="KAB5592009.1"/>
    </source>
</evidence>
<dbReference type="SMART" id="SM00487">
    <property type="entry name" value="DEXDc"/>
    <property type="match status" value="1"/>
</dbReference>
<reference evidence="9 10" key="1">
    <citation type="journal article" date="2019" name="Fungal Biol. Biotechnol.">
        <title>Draft genome sequence of fastidious pathogen Ceratobasidium theobromae, which causes vascular-streak dieback in Theobroma cacao.</title>
        <authorList>
            <person name="Ali S.S."/>
            <person name="Asman A."/>
            <person name="Shao J."/>
            <person name="Firmansyah A.P."/>
            <person name="Susilo A.W."/>
            <person name="Rosmana A."/>
            <person name="McMahon P."/>
            <person name="Junaid M."/>
            <person name="Guest D."/>
            <person name="Kheng T.Y."/>
            <person name="Meinhardt L.W."/>
            <person name="Bailey B.A."/>
        </authorList>
    </citation>
    <scope>NUCLEOTIDE SEQUENCE [LARGE SCALE GENOMIC DNA]</scope>
    <source>
        <strain evidence="9 10">CT2</strain>
    </source>
</reference>
<dbReference type="Pfam" id="PF00270">
    <property type="entry name" value="DEAD"/>
    <property type="match status" value="1"/>
</dbReference>
<proteinExistence type="inferred from homology"/>
<keyword evidence="3 5" id="KW-0067">ATP-binding</keyword>
<dbReference type="Gene3D" id="3.40.50.300">
    <property type="entry name" value="P-loop containing nucleotide triphosphate hydrolases"/>
    <property type="match status" value="2"/>
</dbReference>
<evidence type="ECO:0000256" key="2">
    <source>
        <dbReference type="ARBA" id="ARBA00022801"/>
    </source>
</evidence>
<feature type="domain" description="Helicase C-terminal" evidence="8">
    <location>
        <begin position="313"/>
        <end position="496"/>
    </location>
</feature>
<feature type="compositionally biased region" description="Low complexity" evidence="6">
    <location>
        <begin position="56"/>
        <end position="67"/>
    </location>
</feature>
<dbReference type="AlphaFoldDB" id="A0A5N5QK40"/>